<evidence type="ECO:0000256" key="4">
    <source>
        <dbReference type="ARBA" id="ARBA00022840"/>
    </source>
</evidence>
<evidence type="ECO:0000313" key="6">
    <source>
        <dbReference type="Proteomes" id="UP001295684"/>
    </source>
</evidence>
<proteinExistence type="inferred from homology"/>
<evidence type="ECO:0000313" key="5">
    <source>
        <dbReference type="EMBL" id="CAI2362299.1"/>
    </source>
</evidence>
<keyword evidence="3" id="KW-0547">Nucleotide-binding</keyword>
<evidence type="ECO:0008006" key="7">
    <source>
        <dbReference type="Google" id="ProtNLM"/>
    </source>
</evidence>
<dbReference type="GO" id="GO:0052381">
    <property type="term" value="F:tRNA dimethylallyltransferase activity"/>
    <property type="evidence" value="ECO:0007669"/>
    <property type="project" value="TreeGrafter"/>
</dbReference>
<dbReference type="AlphaFoldDB" id="A0AAD1UBA5"/>
<keyword evidence="6" id="KW-1185">Reference proteome</keyword>
<dbReference type="PANTHER" id="PTHR11088">
    <property type="entry name" value="TRNA DIMETHYLALLYLTRANSFERASE"/>
    <property type="match status" value="1"/>
</dbReference>
<dbReference type="InterPro" id="IPR039657">
    <property type="entry name" value="Dimethylallyltransferase"/>
</dbReference>
<dbReference type="SUPFAM" id="SSF52540">
    <property type="entry name" value="P-loop containing nucleoside triphosphate hydrolases"/>
    <property type="match status" value="1"/>
</dbReference>
<reference evidence="5" key="1">
    <citation type="submission" date="2023-07" db="EMBL/GenBank/DDBJ databases">
        <authorList>
            <consortium name="AG Swart"/>
            <person name="Singh M."/>
            <person name="Singh A."/>
            <person name="Seah K."/>
            <person name="Emmerich C."/>
        </authorList>
    </citation>
    <scope>NUCLEOTIDE SEQUENCE</scope>
    <source>
        <strain evidence="5">DP1</strain>
    </source>
</reference>
<protein>
    <recommendedName>
        <fullName evidence="7">tRNA dimethylallyltransferase</fullName>
    </recommendedName>
</protein>
<comment type="similarity">
    <text evidence="1">Belongs to the IPP transferase family.</text>
</comment>
<dbReference type="GO" id="GO:0005524">
    <property type="term" value="F:ATP binding"/>
    <property type="evidence" value="ECO:0007669"/>
    <property type="project" value="UniProtKB-KW"/>
</dbReference>
<dbReference type="GO" id="GO:0006400">
    <property type="term" value="P:tRNA modification"/>
    <property type="evidence" value="ECO:0007669"/>
    <property type="project" value="TreeGrafter"/>
</dbReference>
<comment type="caution">
    <text evidence="5">The sequence shown here is derived from an EMBL/GenBank/DDBJ whole genome shotgun (WGS) entry which is preliminary data.</text>
</comment>
<dbReference type="InterPro" id="IPR027417">
    <property type="entry name" value="P-loop_NTPase"/>
</dbReference>
<dbReference type="PANTHER" id="PTHR11088:SF60">
    <property type="entry name" value="TRNA DIMETHYLALLYLTRANSFERASE"/>
    <property type="match status" value="1"/>
</dbReference>
<keyword evidence="4" id="KW-0067">ATP-binding</keyword>
<dbReference type="Gene3D" id="3.40.50.300">
    <property type="entry name" value="P-loop containing nucleotide triphosphate hydrolases"/>
    <property type="match status" value="1"/>
</dbReference>
<keyword evidence="2" id="KW-0808">Transferase</keyword>
<dbReference type="EMBL" id="CAMPGE010003459">
    <property type="protein sequence ID" value="CAI2362299.1"/>
    <property type="molecule type" value="Genomic_DNA"/>
</dbReference>
<evidence type="ECO:0000256" key="2">
    <source>
        <dbReference type="ARBA" id="ARBA00022679"/>
    </source>
</evidence>
<evidence type="ECO:0000256" key="3">
    <source>
        <dbReference type="ARBA" id="ARBA00022741"/>
    </source>
</evidence>
<name>A0AAD1UBA5_EUPCR</name>
<dbReference type="Gene3D" id="1.10.287.890">
    <property type="entry name" value="Crystal structure of tRNA isopentenylpyrophosphate transferase (bh2366) domain"/>
    <property type="match status" value="1"/>
</dbReference>
<dbReference type="Proteomes" id="UP001295684">
    <property type="component" value="Unassembled WGS sequence"/>
</dbReference>
<evidence type="ECO:0000256" key="1">
    <source>
        <dbReference type="ARBA" id="ARBA00005842"/>
    </source>
</evidence>
<accession>A0AAD1UBA5</accession>
<organism evidence="5 6">
    <name type="scientific">Euplotes crassus</name>
    <dbReference type="NCBI Taxonomy" id="5936"/>
    <lineage>
        <taxon>Eukaryota</taxon>
        <taxon>Sar</taxon>
        <taxon>Alveolata</taxon>
        <taxon>Ciliophora</taxon>
        <taxon>Intramacronucleata</taxon>
        <taxon>Spirotrichea</taxon>
        <taxon>Hypotrichia</taxon>
        <taxon>Euplotida</taxon>
        <taxon>Euplotidae</taxon>
        <taxon>Moneuplotes</taxon>
    </lineage>
</organism>
<dbReference type="Pfam" id="PF01715">
    <property type="entry name" value="IPPT"/>
    <property type="match status" value="1"/>
</dbReference>
<sequence>MFTTNVPKFQRCFSQKVIVLSGMTGIGKTSFTQQLKKEVNGEIICADSSQIYKGLKVLTNKERMEDGKYAHLTAKWNHQDKVTSARYALECRQKIKEIFQRGKTPILEGGSGFYIQSVFNRKLLTPKPNFEQAKLEAERILEKNNYDYKVLQKYDPENYLCTNPQFSKYKLVNSLAIVLSFNPHDGTESPSQPPLSELIKEAEDDPDNIYFSQIPKRCFYLYNTDKFLVNEALDYRCENMILKNNLFQEVLNYCHQVRQFLEHHCQISFTNPSEATSALSYQESEFKDILSLYDPLKESSISQIKEMYPVTHSIGFFQVLKYFHRLNSLEAIDGEVIKEFKAFLREFKTANHQYVKRQNTWFKSSNRDPPFYKIEKLPNENTGVMEQILPLITCSEDEYLSKLAQNFKEPDFPQEPPTQNSSDDFENFMNAQKTLKDSKQLKQKMYEPKSKILRNEYKLSRAMYLSQKAAQRYKEMTGNCY</sequence>
<gene>
    <name evidence="5" type="ORF">ECRASSUSDP1_LOCUS3621</name>
</gene>